<sequence length="113" mass="13132">SVCLAHTRPRVQSPALHTLGMLVFVSFFSRKRTQVLSKPKVQWGTPDRRLFWGNQDPIHPVSEKALKARLTKRLEDLAQPKMVSRRYVPNRLVLTAIRSSHQDHRENENKRAI</sequence>
<accession>A0A8C6RL12</accession>
<dbReference type="Proteomes" id="UP000694381">
    <property type="component" value="Unassembled WGS sequence"/>
</dbReference>
<name>A0A8C6RL12_NANGA</name>
<dbReference type="AlphaFoldDB" id="A0A8C6RL12"/>
<reference evidence="2" key="1">
    <citation type="submission" date="2025-08" db="UniProtKB">
        <authorList>
            <consortium name="Ensembl"/>
        </authorList>
    </citation>
    <scope>IDENTIFICATION</scope>
</reference>
<dbReference type="Pfam" id="PF14912">
    <property type="entry name" value="THEG"/>
    <property type="match status" value="1"/>
</dbReference>
<evidence type="ECO:0000313" key="3">
    <source>
        <dbReference type="Proteomes" id="UP000694381"/>
    </source>
</evidence>
<proteinExistence type="predicted"/>
<keyword evidence="1" id="KW-0677">Repeat</keyword>
<protein>
    <submittedName>
        <fullName evidence="2">Sperm microtubule associated protein 2 like</fullName>
    </submittedName>
</protein>
<dbReference type="GeneTree" id="ENSGT00940000154630"/>
<reference evidence="2" key="2">
    <citation type="submission" date="2025-09" db="UniProtKB">
        <authorList>
            <consortium name="Ensembl"/>
        </authorList>
    </citation>
    <scope>IDENTIFICATION</scope>
</reference>
<dbReference type="InterPro" id="IPR006623">
    <property type="entry name" value="THEG"/>
</dbReference>
<dbReference type="PANTHER" id="PTHR15901">
    <property type="entry name" value="TESTICULAR HAPLOID EXPRESSED GENE PROTEIN"/>
    <property type="match status" value="1"/>
</dbReference>
<dbReference type="PANTHER" id="PTHR15901:SF15">
    <property type="entry name" value="TESTICULAR HAPLOID EXPRESSED GENE PROTEIN-LIKE"/>
    <property type="match status" value="1"/>
</dbReference>
<organism evidence="2 3">
    <name type="scientific">Nannospalax galili</name>
    <name type="common">Northern Israeli blind subterranean mole rat</name>
    <name type="synonym">Spalax galili</name>
    <dbReference type="NCBI Taxonomy" id="1026970"/>
    <lineage>
        <taxon>Eukaryota</taxon>
        <taxon>Metazoa</taxon>
        <taxon>Chordata</taxon>
        <taxon>Craniata</taxon>
        <taxon>Vertebrata</taxon>
        <taxon>Euteleostomi</taxon>
        <taxon>Mammalia</taxon>
        <taxon>Eutheria</taxon>
        <taxon>Euarchontoglires</taxon>
        <taxon>Glires</taxon>
        <taxon>Rodentia</taxon>
        <taxon>Myomorpha</taxon>
        <taxon>Muroidea</taxon>
        <taxon>Spalacidae</taxon>
        <taxon>Spalacinae</taxon>
        <taxon>Nannospalax</taxon>
    </lineage>
</organism>
<evidence type="ECO:0000256" key="1">
    <source>
        <dbReference type="ARBA" id="ARBA00022737"/>
    </source>
</evidence>
<keyword evidence="3" id="KW-1185">Reference proteome</keyword>
<evidence type="ECO:0000313" key="2">
    <source>
        <dbReference type="Ensembl" id="ENSNGAP00000019638.1"/>
    </source>
</evidence>
<dbReference type="Ensembl" id="ENSNGAT00000025300.1">
    <property type="protein sequence ID" value="ENSNGAP00000019638.1"/>
    <property type="gene ID" value="ENSNGAG00000019380.1"/>
</dbReference>
<dbReference type="InterPro" id="IPR042401">
    <property type="entry name" value="SPMAP2-like"/>
</dbReference>